<sequence>MDLSTVNFIFALLATLLECQAKMPLFFPAASVYQITAALSVPVVLPPRKIFWDWGVQVNYELPGNPAKFYAAQIWEDQFARRAKRHLHNETQKYMPAAWTNMHPNDLTAGELYESIENMLVRYGFDETCLLRSVCELARHPFHNNEQNMLTALLTFTLTPSLHAAFGPSETIYRQIYENAEQQGFMGADCAQLYAQCPVDFLSAISKLIH</sequence>
<keyword evidence="3" id="KW-1185">Reference proteome</keyword>
<dbReference type="OrthoDB" id="8186940at2759"/>
<keyword evidence="1" id="KW-0732">Signal</keyword>
<dbReference type="SMART" id="SM00718">
    <property type="entry name" value="DM4_12"/>
    <property type="match status" value="1"/>
</dbReference>
<dbReference type="InParanoid" id="B4K9W9"/>
<dbReference type="AlphaFoldDB" id="B4K9W9"/>
<accession>B4K9W9</accession>
<dbReference type="Proteomes" id="UP000009192">
    <property type="component" value="Unassembled WGS sequence"/>
</dbReference>
<dbReference type="HOGENOM" id="CLU_053597_1_1_1"/>
<dbReference type="eggNOG" id="ENOG502SSWW">
    <property type="taxonomic scope" value="Eukaryota"/>
</dbReference>
<evidence type="ECO:0000313" key="2">
    <source>
        <dbReference type="EMBL" id="EDW15617.1"/>
    </source>
</evidence>
<dbReference type="PANTHER" id="PTHR21398:SF4">
    <property type="entry name" value="AGAP002980-PA"/>
    <property type="match status" value="1"/>
</dbReference>
<feature type="chain" id="PRO_5002813591" evidence="1">
    <location>
        <begin position="22"/>
        <end position="210"/>
    </location>
</feature>
<gene>
    <name evidence="2" type="primary">Dmoj\GI22683</name>
    <name evidence="2" type="ORF">Dmoj_GI22683</name>
</gene>
<organism evidence="2 3">
    <name type="scientific">Drosophila mojavensis</name>
    <name type="common">Fruit fly</name>
    <dbReference type="NCBI Taxonomy" id="7230"/>
    <lineage>
        <taxon>Eukaryota</taxon>
        <taxon>Metazoa</taxon>
        <taxon>Ecdysozoa</taxon>
        <taxon>Arthropoda</taxon>
        <taxon>Hexapoda</taxon>
        <taxon>Insecta</taxon>
        <taxon>Pterygota</taxon>
        <taxon>Neoptera</taxon>
        <taxon>Endopterygota</taxon>
        <taxon>Diptera</taxon>
        <taxon>Brachycera</taxon>
        <taxon>Muscomorpha</taxon>
        <taxon>Ephydroidea</taxon>
        <taxon>Drosophilidae</taxon>
        <taxon>Drosophila</taxon>
    </lineage>
</organism>
<dbReference type="EMBL" id="CH933806">
    <property type="protein sequence ID" value="EDW15617.1"/>
    <property type="molecule type" value="Genomic_DNA"/>
</dbReference>
<evidence type="ECO:0000313" key="3">
    <source>
        <dbReference type="Proteomes" id="UP000009192"/>
    </source>
</evidence>
<proteinExistence type="predicted"/>
<evidence type="ECO:0000256" key="1">
    <source>
        <dbReference type="SAM" id="SignalP"/>
    </source>
</evidence>
<dbReference type="OMA" id="NETQKYM"/>
<dbReference type="PhylomeDB" id="B4K9W9"/>
<name>B4K9W9_DROMO</name>
<dbReference type="KEGG" id="dmo:Dmoj_GI22683"/>
<dbReference type="Pfam" id="PF07841">
    <property type="entry name" value="DM4_12"/>
    <property type="match status" value="1"/>
</dbReference>
<dbReference type="PANTHER" id="PTHR21398">
    <property type="entry name" value="AGAP007094-PA"/>
    <property type="match status" value="1"/>
</dbReference>
<reference evidence="2 3" key="1">
    <citation type="journal article" date="2007" name="Nature">
        <title>Evolution of genes and genomes on the Drosophila phylogeny.</title>
        <authorList>
            <consortium name="Drosophila 12 Genomes Consortium"/>
            <person name="Clark A.G."/>
            <person name="Eisen M.B."/>
            <person name="Smith D.R."/>
            <person name="Bergman C.M."/>
            <person name="Oliver B."/>
            <person name="Markow T.A."/>
            <person name="Kaufman T.C."/>
            <person name="Kellis M."/>
            <person name="Gelbart W."/>
            <person name="Iyer V.N."/>
            <person name="Pollard D.A."/>
            <person name="Sackton T.B."/>
            <person name="Larracuente A.M."/>
            <person name="Singh N.D."/>
            <person name="Abad J.P."/>
            <person name="Abt D.N."/>
            <person name="Adryan B."/>
            <person name="Aguade M."/>
            <person name="Akashi H."/>
            <person name="Anderson W.W."/>
            <person name="Aquadro C.F."/>
            <person name="Ardell D.H."/>
            <person name="Arguello R."/>
            <person name="Artieri C.G."/>
            <person name="Barbash D.A."/>
            <person name="Barker D."/>
            <person name="Barsanti P."/>
            <person name="Batterham P."/>
            <person name="Batzoglou S."/>
            <person name="Begun D."/>
            <person name="Bhutkar A."/>
            <person name="Blanco E."/>
            <person name="Bosak S.A."/>
            <person name="Bradley R.K."/>
            <person name="Brand A.D."/>
            <person name="Brent M.R."/>
            <person name="Brooks A.N."/>
            <person name="Brown R.H."/>
            <person name="Butlin R.K."/>
            <person name="Caggese C."/>
            <person name="Calvi B.R."/>
            <person name="Bernardo de Carvalho A."/>
            <person name="Caspi A."/>
            <person name="Castrezana S."/>
            <person name="Celniker S.E."/>
            <person name="Chang J.L."/>
            <person name="Chapple C."/>
            <person name="Chatterji S."/>
            <person name="Chinwalla A."/>
            <person name="Civetta A."/>
            <person name="Clifton S.W."/>
            <person name="Comeron J.M."/>
            <person name="Costello J.C."/>
            <person name="Coyne J.A."/>
            <person name="Daub J."/>
            <person name="David R.G."/>
            <person name="Delcher A.L."/>
            <person name="Delehaunty K."/>
            <person name="Do C.B."/>
            <person name="Ebling H."/>
            <person name="Edwards K."/>
            <person name="Eickbush T."/>
            <person name="Evans J.D."/>
            <person name="Filipski A."/>
            <person name="Findeiss S."/>
            <person name="Freyhult E."/>
            <person name="Fulton L."/>
            <person name="Fulton R."/>
            <person name="Garcia A.C."/>
            <person name="Gardiner A."/>
            <person name="Garfield D.A."/>
            <person name="Garvin B.E."/>
            <person name="Gibson G."/>
            <person name="Gilbert D."/>
            <person name="Gnerre S."/>
            <person name="Godfrey J."/>
            <person name="Good R."/>
            <person name="Gotea V."/>
            <person name="Gravely B."/>
            <person name="Greenberg A.J."/>
            <person name="Griffiths-Jones S."/>
            <person name="Gross S."/>
            <person name="Guigo R."/>
            <person name="Gustafson E.A."/>
            <person name="Haerty W."/>
            <person name="Hahn M.W."/>
            <person name="Halligan D.L."/>
            <person name="Halpern A.L."/>
            <person name="Halter G.M."/>
            <person name="Han M.V."/>
            <person name="Heger A."/>
            <person name="Hillier L."/>
            <person name="Hinrichs A.S."/>
            <person name="Holmes I."/>
            <person name="Hoskins R.A."/>
            <person name="Hubisz M.J."/>
            <person name="Hultmark D."/>
            <person name="Huntley M.A."/>
            <person name="Jaffe D.B."/>
            <person name="Jagadeeshan S."/>
            <person name="Jeck W.R."/>
            <person name="Johnson J."/>
            <person name="Jones C.D."/>
            <person name="Jordan W.C."/>
            <person name="Karpen G.H."/>
            <person name="Kataoka E."/>
            <person name="Keightley P.D."/>
            <person name="Kheradpour P."/>
            <person name="Kirkness E.F."/>
            <person name="Koerich L.B."/>
            <person name="Kristiansen K."/>
            <person name="Kudrna D."/>
            <person name="Kulathinal R.J."/>
            <person name="Kumar S."/>
            <person name="Kwok R."/>
            <person name="Lander E."/>
            <person name="Langley C.H."/>
            <person name="Lapoint R."/>
            <person name="Lazzaro B.P."/>
            <person name="Lee S.J."/>
            <person name="Levesque L."/>
            <person name="Li R."/>
            <person name="Lin C.F."/>
            <person name="Lin M.F."/>
            <person name="Lindblad-Toh K."/>
            <person name="Llopart A."/>
            <person name="Long M."/>
            <person name="Low L."/>
            <person name="Lozovsky E."/>
            <person name="Lu J."/>
            <person name="Luo M."/>
            <person name="Machado C.A."/>
            <person name="Makalowski W."/>
            <person name="Marzo M."/>
            <person name="Matsuda M."/>
            <person name="Matzkin L."/>
            <person name="McAllister B."/>
            <person name="McBride C.S."/>
            <person name="McKernan B."/>
            <person name="McKernan K."/>
            <person name="Mendez-Lago M."/>
            <person name="Minx P."/>
            <person name="Mollenhauer M.U."/>
            <person name="Montooth K."/>
            <person name="Mount S.M."/>
            <person name="Mu X."/>
            <person name="Myers E."/>
            <person name="Negre B."/>
            <person name="Newfeld S."/>
            <person name="Nielsen R."/>
            <person name="Noor M.A."/>
            <person name="O'Grady P."/>
            <person name="Pachter L."/>
            <person name="Papaceit M."/>
            <person name="Parisi M.J."/>
            <person name="Parisi M."/>
            <person name="Parts L."/>
            <person name="Pedersen J.S."/>
            <person name="Pesole G."/>
            <person name="Phillippy A.M."/>
            <person name="Ponting C.P."/>
            <person name="Pop M."/>
            <person name="Porcelli D."/>
            <person name="Powell J.R."/>
            <person name="Prohaska S."/>
            <person name="Pruitt K."/>
            <person name="Puig M."/>
            <person name="Quesneville H."/>
            <person name="Ram K.R."/>
            <person name="Rand D."/>
            <person name="Rasmussen M.D."/>
            <person name="Reed L.K."/>
            <person name="Reenan R."/>
            <person name="Reily A."/>
            <person name="Remington K.A."/>
            <person name="Rieger T.T."/>
            <person name="Ritchie M.G."/>
            <person name="Robin C."/>
            <person name="Rogers Y.H."/>
            <person name="Rohde C."/>
            <person name="Rozas J."/>
            <person name="Rubenfield M.J."/>
            <person name="Ruiz A."/>
            <person name="Russo S."/>
            <person name="Salzberg S.L."/>
            <person name="Sanchez-Gracia A."/>
            <person name="Saranga D.J."/>
            <person name="Sato H."/>
            <person name="Schaeffer S.W."/>
            <person name="Schatz M.C."/>
            <person name="Schlenke T."/>
            <person name="Schwartz R."/>
            <person name="Segarra C."/>
            <person name="Singh R.S."/>
            <person name="Sirot L."/>
            <person name="Sirota M."/>
            <person name="Sisneros N.B."/>
            <person name="Smith C.D."/>
            <person name="Smith T.F."/>
            <person name="Spieth J."/>
            <person name="Stage D.E."/>
            <person name="Stark A."/>
            <person name="Stephan W."/>
            <person name="Strausberg R.L."/>
            <person name="Strempel S."/>
            <person name="Sturgill D."/>
            <person name="Sutton G."/>
            <person name="Sutton G.G."/>
            <person name="Tao W."/>
            <person name="Teichmann S."/>
            <person name="Tobari Y.N."/>
            <person name="Tomimura Y."/>
            <person name="Tsolas J.M."/>
            <person name="Valente V.L."/>
            <person name="Venter E."/>
            <person name="Venter J.C."/>
            <person name="Vicario S."/>
            <person name="Vieira F.G."/>
            <person name="Vilella A.J."/>
            <person name="Villasante A."/>
            <person name="Walenz B."/>
            <person name="Wang J."/>
            <person name="Wasserman M."/>
            <person name="Watts T."/>
            <person name="Wilson D."/>
            <person name="Wilson R.K."/>
            <person name="Wing R.A."/>
            <person name="Wolfner M.F."/>
            <person name="Wong A."/>
            <person name="Wong G.K."/>
            <person name="Wu C.I."/>
            <person name="Wu G."/>
            <person name="Yamamoto D."/>
            <person name="Yang H.P."/>
            <person name="Yang S.P."/>
            <person name="Yorke J.A."/>
            <person name="Yoshida K."/>
            <person name="Zdobnov E."/>
            <person name="Zhang P."/>
            <person name="Zhang Y."/>
            <person name="Zimin A.V."/>
            <person name="Baldwin J."/>
            <person name="Abdouelleil A."/>
            <person name="Abdulkadir J."/>
            <person name="Abebe A."/>
            <person name="Abera B."/>
            <person name="Abreu J."/>
            <person name="Acer S.C."/>
            <person name="Aftuck L."/>
            <person name="Alexander A."/>
            <person name="An P."/>
            <person name="Anderson E."/>
            <person name="Anderson S."/>
            <person name="Arachi H."/>
            <person name="Azer M."/>
            <person name="Bachantsang P."/>
            <person name="Barry A."/>
            <person name="Bayul T."/>
            <person name="Berlin A."/>
            <person name="Bessette D."/>
            <person name="Bloom T."/>
            <person name="Blye J."/>
            <person name="Boguslavskiy L."/>
            <person name="Bonnet C."/>
            <person name="Boukhgalter B."/>
            <person name="Bourzgui I."/>
            <person name="Brown A."/>
            <person name="Cahill P."/>
            <person name="Channer S."/>
            <person name="Cheshatsang Y."/>
            <person name="Chuda L."/>
            <person name="Citroen M."/>
            <person name="Collymore A."/>
            <person name="Cooke P."/>
            <person name="Costello M."/>
            <person name="D'Aco K."/>
            <person name="Daza R."/>
            <person name="De Haan G."/>
            <person name="DeGray S."/>
            <person name="DeMaso C."/>
            <person name="Dhargay N."/>
            <person name="Dooley K."/>
            <person name="Dooley E."/>
            <person name="Doricent M."/>
            <person name="Dorje P."/>
            <person name="Dorjee K."/>
            <person name="Dupes A."/>
            <person name="Elong R."/>
            <person name="Falk J."/>
            <person name="Farina A."/>
            <person name="Faro S."/>
            <person name="Ferguson D."/>
            <person name="Fisher S."/>
            <person name="Foley C.D."/>
            <person name="Franke A."/>
            <person name="Friedrich D."/>
            <person name="Gadbois L."/>
            <person name="Gearin G."/>
            <person name="Gearin C.R."/>
            <person name="Giannoukos G."/>
            <person name="Goode T."/>
            <person name="Graham J."/>
            <person name="Grandbois E."/>
            <person name="Grewal S."/>
            <person name="Gyaltsen K."/>
            <person name="Hafez N."/>
            <person name="Hagos B."/>
            <person name="Hall J."/>
            <person name="Henson C."/>
            <person name="Hollinger A."/>
            <person name="Honan T."/>
            <person name="Huard M.D."/>
            <person name="Hughes L."/>
            <person name="Hurhula B."/>
            <person name="Husby M.E."/>
            <person name="Kamat A."/>
            <person name="Kanga B."/>
            <person name="Kashin S."/>
            <person name="Khazanovich D."/>
            <person name="Kisner P."/>
            <person name="Lance K."/>
            <person name="Lara M."/>
            <person name="Lee W."/>
            <person name="Lennon N."/>
            <person name="Letendre F."/>
            <person name="LeVine R."/>
            <person name="Lipovsky A."/>
            <person name="Liu X."/>
            <person name="Liu J."/>
            <person name="Liu S."/>
            <person name="Lokyitsang T."/>
            <person name="Lokyitsang Y."/>
            <person name="Lubonja R."/>
            <person name="Lui A."/>
            <person name="MacDonald P."/>
            <person name="Magnisalis V."/>
            <person name="Maru K."/>
            <person name="Matthews C."/>
            <person name="McCusker W."/>
            <person name="McDonough S."/>
            <person name="Mehta T."/>
            <person name="Meldrim J."/>
            <person name="Meneus L."/>
            <person name="Mihai O."/>
            <person name="Mihalev A."/>
            <person name="Mihova T."/>
            <person name="Mittelman R."/>
            <person name="Mlenga V."/>
            <person name="Montmayeur A."/>
            <person name="Mulrain L."/>
            <person name="Navidi A."/>
            <person name="Naylor J."/>
            <person name="Negash T."/>
            <person name="Nguyen T."/>
            <person name="Nguyen N."/>
            <person name="Nicol R."/>
            <person name="Norbu C."/>
            <person name="Norbu N."/>
            <person name="Novod N."/>
            <person name="O'Neill B."/>
            <person name="Osman S."/>
            <person name="Markiewicz E."/>
            <person name="Oyono O.L."/>
            <person name="Patti C."/>
            <person name="Phunkhang P."/>
            <person name="Pierre F."/>
            <person name="Priest M."/>
            <person name="Raghuraman S."/>
            <person name="Rege F."/>
            <person name="Reyes R."/>
            <person name="Rise C."/>
            <person name="Rogov P."/>
            <person name="Ross K."/>
            <person name="Ryan E."/>
            <person name="Settipalli S."/>
            <person name="Shea T."/>
            <person name="Sherpa N."/>
            <person name="Shi L."/>
            <person name="Shih D."/>
            <person name="Sparrow T."/>
            <person name="Spaulding J."/>
            <person name="Stalker J."/>
            <person name="Stange-Thomann N."/>
            <person name="Stavropoulos S."/>
            <person name="Stone C."/>
            <person name="Strader C."/>
            <person name="Tesfaye S."/>
            <person name="Thomson T."/>
            <person name="Thoulutsang Y."/>
            <person name="Thoulutsang D."/>
            <person name="Topham K."/>
            <person name="Topping I."/>
            <person name="Tsamla T."/>
            <person name="Vassiliev H."/>
            <person name="Vo A."/>
            <person name="Wangchuk T."/>
            <person name="Wangdi T."/>
            <person name="Weiand M."/>
            <person name="Wilkinson J."/>
            <person name="Wilson A."/>
            <person name="Yadav S."/>
            <person name="Young G."/>
            <person name="Yu Q."/>
            <person name="Zembek L."/>
            <person name="Zhong D."/>
            <person name="Zimmer A."/>
            <person name="Zwirko Z."/>
            <person name="Jaffe D.B."/>
            <person name="Alvarez P."/>
            <person name="Brockman W."/>
            <person name="Butler J."/>
            <person name="Chin C."/>
            <person name="Gnerre S."/>
            <person name="Grabherr M."/>
            <person name="Kleber M."/>
            <person name="Mauceli E."/>
            <person name="MacCallum I."/>
        </authorList>
    </citation>
    <scope>NUCLEOTIDE SEQUENCE [LARGE SCALE GENOMIC DNA]</scope>
    <source>
        <strain evidence="3">Tucson 15081-1352.22</strain>
    </source>
</reference>
<feature type="signal peptide" evidence="1">
    <location>
        <begin position="1"/>
        <end position="21"/>
    </location>
</feature>
<dbReference type="InterPro" id="IPR006631">
    <property type="entry name" value="DM4_12"/>
</dbReference>
<protein>
    <submittedName>
        <fullName evidence="2">Uncharacterized protein</fullName>
    </submittedName>
</protein>